<name>A0ABW5LTI6_9FLAO</name>
<sequence>MRTQKLLILLLGLFVMNNSFAQTLPPVESVGIGGFKKGAGHLGLTSFNPITYRNVLLFVNRDHKNEINDKFYESVSGSPYISDNFLPAKVNDFKEVISARYNAYKDLITIKIGDSRAFFLQKKAGNKLTFANNRGTYQVFYDQGEEVKFFKVLKSTKFYSLLIKQEVQLVGGEKPKNDYDKYIAPYFRRNKDKLYLSLDNVRAVKIPSNKKKFFKLFEDEEEKIKAYVKKHRLSVKKEEDLIKILMYYESL</sequence>
<dbReference type="RefSeq" id="WP_379665918.1">
    <property type="nucleotide sequence ID" value="NZ_JBHULH010000003.1"/>
</dbReference>
<keyword evidence="1" id="KW-0732">Signal</keyword>
<keyword evidence="3" id="KW-1185">Reference proteome</keyword>
<evidence type="ECO:0000313" key="2">
    <source>
        <dbReference type="EMBL" id="MFD2567209.1"/>
    </source>
</evidence>
<dbReference type="Proteomes" id="UP001597508">
    <property type="component" value="Unassembled WGS sequence"/>
</dbReference>
<evidence type="ECO:0000256" key="1">
    <source>
        <dbReference type="SAM" id="SignalP"/>
    </source>
</evidence>
<proteinExistence type="predicted"/>
<feature type="chain" id="PRO_5045143987" evidence="1">
    <location>
        <begin position="22"/>
        <end position="251"/>
    </location>
</feature>
<gene>
    <name evidence="2" type="ORF">ACFSRZ_07475</name>
</gene>
<dbReference type="EMBL" id="JBHULH010000003">
    <property type="protein sequence ID" value="MFD2567209.1"/>
    <property type="molecule type" value="Genomic_DNA"/>
</dbReference>
<comment type="caution">
    <text evidence="2">The sequence shown here is derived from an EMBL/GenBank/DDBJ whole genome shotgun (WGS) entry which is preliminary data.</text>
</comment>
<reference evidence="3" key="1">
    <citation type="journal article" date="2019" name="Int. J. Syst. Evol. Microbiol.">
        <title>The Global Catalogue of Microorganisms (GCM) 10K type strain sequencing project: providing services to taxonomists for standard genome sequencing and annotation.</title>
        <authorList>
            <consortium name="The Broad Institute Genomics Platform"/>
            <consortium name="The Broad Institute Genome Sequencing Center for Infectious Disease"/>
            <person name="Wu L."/>
            <person name="Ma J."/>
        </authorList>
    </citation>
    <scope>NUCLEOTIDE SEQUENCE [LARGE SCALE GENOMIC DNA]</scope>
    <source>
        <strain evidence="3">KCTC 52127</strain>
    </source>
</reference>
<organism evidence="2 3">
    <name type="scientific">Pseudotenacibaculum haliotis</name>
    <dbReference type="NCBI Taxonomy" id="1862138"/>
    <lineage>
        <taxon>Bacteria</taxon>
        <taxon>Pseudomonadati</taxon>
        <taxon>Bacteroidota</taxon>
        <taxon>Flavobacteriia</taxon>
        <taxon>Flavobacteriales</taxon>
        <taxon>Flavobacteriaceae</taxon>
        <taxon>Pseudotenacibaculum</taxon>
    </lineage>
</organism>
<accession>A0ABW5LTI6</accession>
<protein>
    <submittedName>
        <fullName evidence="2">Uncharacterized protein</fullName>
    </submittedName>
</protein>
<evidence type="ECO:0000313" key="3">
    <source>
        <dbReference type="Proteomes" id="UP001597508"/>
    </source>
</evidence>
<feature type="signal peptide" evidence="1">
    <location>
        <begin position="1"/>
        <end position="21"/>
    </location>
</feature>